<keyword evidence="3" id="KW-1185">Reference proteome</keyword>
<protein>
    <submittedName>
        <fullName evidence="2">Uncharacterized protein</fullName>
    </submittedName>
</protein>
<organism evidence="2 3">
    <name type="scientific">Vibrio viridaestus</name>
    <dbReference type="NCBI Taxonomy" id="2487322"/>
    <lineage>
        <taxon>Bacteria</taxon>
        <taxon>Pseudomonadati</taxon>
        <taxon>Pseudomonadota</taxon>
        <taxon>Gammaproteobacteria</taxon>
        <taxon>Vibrionales</taxon>
        <taxon>Vibrionaceae</taxon>
        <taxon>Vibrio</taxon>
    </lineage>
</organism>
<evidence type="ECO:0000313" key="3">
    <source>
        <dbReference type="Proteomes" id="UP000281112"/>
    </source>
</evidence>
<name>A0A3N9TFK6_9VIBR</name>
<sequence length="149" mass="16389">MEQLEINTPLKDEVTAAAEIKLFSEAGILIATFIGSIFAGGYLMALNYKRLGLTESYKKSLLISTVATLLLFAIIIFGEVSSNIPNIVFTLPQIMAVYFIAKQYQKPLIEKHKYEGGMLASNWLAAGIGAIIMLIVMVILFAVIYSTMM</sequence>
<accession>A0A3N9TFK6</accession>
<reference evidence="2 3" key="1">
    <citation type="submission" date="2018-11" db="EMBL/GenBank/DDBJ databases">
        <title>Vibrio LJC006 sp. nov., isolated from seawater during the bloom of the enteromorpha.</title>
        <authorList>
            <person name="Liang J."/>
        </authorList>
    </citation>
    <scope>NUCLEOTIDE SEQUENCE [LARGE SCALE GENOMIC DNA]</scope>
    <source>
        <strain evidence="2 3">LJC006</strain>
    </source>
</reference>
<dbReference type="RefSeq" id="WP_124938237.1">
    <property type="nucleotide sequence ID" value="NZ_RJVQ01000007.1"/>
</dbReference>
<gene>
    <name evidence="2" type="ORF">EES38_16150</name>
</gene>
<feature type="transmembrane region" description="Helical" evidence="1">
    <location>
        <begin position="60"/>
        <end position="78"/>
    </location>
</feature>
<keyword evidence="1" id="KW-1133">Transmembrane helix</keyword>
<feature type="transmembrane region" description="Helical" evidence="1">
    <location>
        <begin position="122"/>
        <end position="145"/>
    </location>
</feature>
<comment type="caution">
    <text evidence="2">The sequence shown here is derived from an EMBL/GenBank/DDBJ whole genome shotgun (WGS) entry which is preliminary data.</text>
</comment>
<dbReference type="EMBL" id="RJVQ01000007">
    <property type="protein sequence ID" value="RQW62245.1"/>
    <property type="molecule type" value="Genomic_DNA"/>
</dbReference>
<evidence type="ECO:0000256" key="1">
    <source>
        <dbReference type="SAM" id="Phobius"/>
    </source>
</evidence>
<dbReference type="Proteomes" id="UP000281112">
    <property type="component" value="Unassembled WGS sequence"/>
</dbReference>
<keyword evidence="1" id="KW-0472">Membrane</keyword>
<proteinExistence type="predicted"/>
<keyword evidence="1" id="KW-0812">Transmembrane</keyword>
<dbReference type="OrthoDB" id="6026237at2"/>
<feature type="transmembrane region" description="Helical" evidence="1">
    <location>
        <begin position="28"/>
        <end position="48"/>
    </location>
</feature>
<dbReference type="AlphaFoldDB" id="A0A3N9TFK6"/>
<evidence type="ECO:0000313" key="2">
    <source>
        <dbReference type="EMBL" id="RQW62245.1"/>
    </source>
</evidence>